<evidence type="ECO:0000313" key="2">
    <source>
        <dbReference type="Proteomes" id="UP000204225"/>
    </source>
</evidence>
<evidence type="ECO:0000313" key="1">
    <source>
        <dbReference type="EMBL" id="AGM15570.1"/>
    </source>
</evidence>
<protein>
    <submittedName>
        <fullName evidence="1">Uncharacterized protein</fullName>
    </submittedName>
</protein>
<reference evidence="1 2" key="1">
    <citation type="journal article" date="2013" name="Proc. Natl. Acad. Sci. U.S.A.">
        <title>Genome of Phaeocystis globosa virus PgV-16T highlights the common ancestry of the largest known DNA viruses infecting eukaryotes.</title>
        <authorList>
            <person name="Santini S."/>
            <person name="Jeudy S."/>
            <person name="Bartoli J."/>
            <person name="Poirot O."/>
            <person name="Lescot M."/>
            <person name="Abergel C."/>
            <person name="Barbe V."/>
            <person name="Wommack K.E."/>
            <person name="Noordeloos A.A."/>
            <person name="Brussaard C.P."/>
            <person name="Claverie J.M."/>
        </authorList>
    </citation>
    <scope>NUCLEOTIDE SEQUENCE [LARGE SCALE GENOMIC DNA]</scope>
    <source>
        <strain evidence="1 2">16T</strain>
    </source>
</reference>
<proteinExistence type="predicted"/>
<dbReference type="EMBL" id="KC662249">
    <property type="protein sequence ID" value="AGM15570.1"/>
    <property type="molecule type" value="Genomic_DNA"/>
</dbReference>
<accession>A0AC59EX56</accession>
<dbReference type="Proteomes" id="UP000204225">
    <property type="component" value="Segment"/>
</dbReference>
<name>A0AC59EX56_9VIRU</name>
<gene>
    <name evidence="1" type="ORF">PGCG_00259</name>
</gene>
<keyword evidence="2" id="KW-1185">Reference proteome</keyword>
<sequence length="182" mass="19123">MVGSLKKFVKVHYEQILGIMGLVVLVVAFNMYSQNKSVYQLGMTAMPNAPKVAKGGAMNKPDGKVVGASGQTAYSPFNGAAAAPPAPPADANKPAANPADLLPADSNSAWASMNPVGDLQNINLLNPQQVVGINTQGSSLRNANLQIRSEPPNPRTNTNSPWNISTIDDDKFRKPLEIGASA</sequence>
<organism evidence="1 2">
    <name type="scientific">Phaeocystis globosa virus PgV-16T</name>
    <dbReference type="NCBI Taxonomy" id="3071227"/>
    <lineage>
        <taxon>Viruses</taxon>
        <taxon>Varidnaviria</taxon>
        <taxon>Bamfordvirae</taxon>
        <taxon>Nucleocytoviricota</taxon>
        <taxon>Megaviricetes</taxon>
        <taxon>Imitervirales</taxon>
        <taxon>Mesomimiviridae</taxon>
        <taxon>Tethysvirus</taxon>
        <taxon>Tethysvirus hollandense</taxon>
    </lineage>
</organism>